<keyword evidence="9" id="KW-1185">Reference proteome</keyword>
<organism evidence="8 9">
    <name type="scientific">Ferruginibacter yonginensis</name>
    <dbReference type="NCBI Taxonomy" id="1310416"/>
    <lineage>
        <taxon>Bacteria</taxon>
        <taxon>Pseudomonadati</taxon>
        <taxon>Bacteroidota</taxon>
        <taxon>Chitinophagia</taxon>
        <taxon>Chitinophagales</taxon>
        <taxon>Chitinophagaceae</taxon>
        <taxon>Ferruginibacter</taxon>
    </lineage>
</organism>
<dbReference type="GO" id="GO:0032259">
    <property type="term" value="P:methylation"/>
    <property type="evidence" value="ECO:0007669"/>
    <property type="project" value="UniProtKB-KW"/>
</dbReference>
<keyword evidence="2 6" id="KW-0489">Methyltransferase</keyword>
<gene>
    <name evidence="8" type="ORF">ACFOWM_02400</name>
</gene>
<evidence type="ECO:0000313" key="8">
    <source>
        <dbReference type="EMBL" id="MFC4261717.1"/>
    </source>
</evidence>
<sequence>MNTWFQFKQFTIHQQLCAMKVCTDACLFGAWFSKNISTKPNNNQRLLDIGCGTGLLSLMVAQQHNLQIDAIEIDTAAVQQAKENLALTPWVHQINIHHTSIQNYNVALPYDFIISNPPFFEEQLKSNNNQRNVAMHATALSFNDLCKAMQRYLKDDGTAAILIPFYAVEKFETILKSYNLFIIHQTNVAHTPSHPFFRAMLFIQKIPSTKSNTVLYIRDEMQQYHTDFKTLLKDYYLQF</sequence>
<accession>A0ABV8QN43</accession>
<dbReference type="InterPro" id="IPR029063">
    <property type="entry name" value="SAM-dependent_MTases_sf"/>
</dbReference>
<dbReference type="Gene3D" id="3.40.50.150">
    <property type="entry name" value="Vaccinia Virus protein VP39"/>
    <property type="match status" value="1"/>
</dbReference>
<dbReference type="InterPro" id="IPR007848">
    <property type="entry name" value="Small_mtfrase_dom"/>
</dbReference>
<dbReference type="PRINTS" id="PR00507">
    <property type="entry name" value="N12N6MTFRASE"/>
</dbReference>
<dbReference type="SUPFAM" id="SSF53335">
    <property type="entry name" value="S-adenosyl-L-methionine-dependent methyltransferases"/>
    <property type="match status" value="1"/>
</dbReference>
<comment type="catalytic activity">
    <reaction evidence="6">
        <text>adenosine(37) in tRNA1(Val) + S-adenosyl-L-methionine = N(6)-methyladenosine(37) in tRNA1(Val) + S-adenosyl-L-homocysteine + H(+)</text>
        <dbReference type="Rhea" id="RHEA:43160"/>
        <dbReference type="Rhea" id="RHEA-COMP:10369"/>
        <dbReference type="Rhea" id="RHEA-COMP:10370"/>
        <dbReference type="ChEBI" id="CHEBI:15378"/>
        <dbReference type="ChEBI" id="CHEBI:57856"/>
        <dbReference type="ChEBI" id="CHEBI:59789"/>
        <dbReference type="ChEBI" id="CHEBI:74411"/>
        <dbReference type="ChEBI" id="CHEBI:74449"/>
        <dbReference type="EC" id="2.1.1.223"/>
    </reaction>
</comment>
<proteinExistence type="inferred from homology"/>
<keyword evidence="5 6" id="KW-0819">tRNA processing</keyword>
<feature type="domain" description="Methyltransferase small" evidence="7">
    <location>
        <begin position="39"/>
        <end position="130"/>
    </location>
</feature>
<evidence type="ECO:0000256" key="6">
    <source>
        <dbReference type="HAMAP-Rule" id="MF_01872"/>
    </source>
</evidence>
<evidence type="ECO:0000256" key="5">
    <source>
        <dbReference type="ARBA" id="ARBA00022694"/>
    </source>
</evidence>
<dbReference type="HAMAP" id="MF_01872">
    <property type="entry name" value="tRNA_methyltr_YfiC"/>
    <property type="match status" value="1"/>
</dbReference>
<dbReference type="PROSITE" id="PS00092">
    <property type="entry name" value="N6_MTASE"/>
    <property type="match status" value="1"/>
</dbReference>
<dbReference type="PANTHER" id="PTHR47739:SF1">
    <property type="entry name" value="TRNA1(VAL) (ADENINE(37)-N6)-METHYLTRANSFERASE"/>
    <property type="match status" value="1"/>
</dbReference>
<dbReference type="PROSITE" id="PS01131">
    <property type="entry name" value="RRNA_A_DIMETH"/>
    <property type="match status" value="1"/>
</dbReference>
<comment type="caution">
    <text evidence="8">The sequence shown here is derived from an EMBL/GenBank/DDBJ whole genome shotgun (WGS) entry which is preliminary data.</text>
</comment>
<comment type="function">
    <text evidence="6">Specifically methylates the adenine in position 37 of tRNA(1)(Val) (anticodon cmo5UAC).</text>
</comment>
<dbReference type="Pfam" id="PF05175">
    <property type="entry name" value="MTS"/>
    <property type="match status" value="1"/>
</dbReference>
<dbReference type="InterPro" id="IPR050210">
    <property type="entry name" value="tRNA_Adenine-N(6)_MTase"/>
</dbReference>
<dbReference type="GO" id="GO:0008168">
    <property type="term" value="F:methyltransferase activity"/>
    <property type="evidence" value="ECO:0007669"/>
    <property type="project" value="UniProtKB-KW"/>
</dbReference>
<dbReference type="InterPro" id="IPR020596">
    <property type="entry name" value="rRNA_Ade_Mease_Trfase_CS"/>
</dbReference>
<evidence type="ECO:0000256" key="2">
    <source>
        <dbReference type="ARBA" id="ARBA00022603"/>
    </source>
</evidence>
<dbReference type="EC" id="2.1.1.223" evidence="6"/>
<keyword evidence="3 6" id="KW-0808">Transferase</keyword>
<dbReference type="RefSeq" id="WP_379706590.1">
    <property type="nucleotide sequence ID" value="NZ_JBHSCZ010000001.1"/>
</dbReference>
<evidence type="ECO:0000313" key="9">
    <source>
        <dbReference type="Proteomes" id="UP001595907"/>
    </source>
</evidence>
<dbReference type="Proteomes" id="UP001595907">
    <property type="component" value="Unassembled WGS sequence"/>
</dbReference>
<comment type="subcellular location">
    <subcellularLocation>
        <location evidence="6">Cytoplasm</location>
    </subcellularLocation>
</comment>
<keyword evidence="4 6" id="KW-0949">S-adenosyl-L-methionine</keyword>
<evidence type="ECO:0000259" key="7">
    <source>
        <dbReference type="Pfam" id="PF05175"/>
    </source>
</evidence>
<comment type="similarity">
    <text evidence="6">Belongs to the methyltransferase superfamily. tRNA (adenine-N(6)-)-methyltransferase family.</text>
</comment>
<dbReference type="InterPro" id="IPR022882">
    <property type="entry name" value="tRNA_adenine-N6_MeTrfase"/>
</dbReference>
<evidence type="ECO:0000256" key="4">
    <source>
        <dbReference type="ARBA" id="ARBA00022691"/>
    </source>
</evidence>
<dbReference type="PANTHER" id="PTHR47739">
    <property type="entry name" value="TRNA1(VAL) (ADENINE(37)-N6)-METHYLTRANSFERASE"/>
    <property type="match status" value="1"/>
</dbReference>
<dbReference type="InterPro" id="IPR002052">
    <property type="entry name" value="DNA_methylase_N6_adenine_CS"/>
</dbReference>
<dbReference type="EMBL" id="JBHSCZ010000001">
    <property type="protein sequence ID" value="MFC4261717.1"/>
    <property type="molecule type" value="Genomic_DNA"/>
</dbReference>
<dbReference type="CDD" id="cd02440">
    <property type="entry name" value="AdoMet_MTases"/>
    <property type="match status" value="1"/>
</dbReference>
<name>A0ABV8QN43_9BACT</name>
<reference evidence="9" key="1">
    <citation type="journal article" date="2019" name="Int. J. Syst. Evol. Microbiol.">
        <title>The Global Catalogue of Microorganisms (GCM) 10K type strain sequencing project: providing services to taxonomists for standard genome sequencing and annotation.</title>
        <authorList>
            <consortium name="The Broad Institute Genomics Platform"/>
            <consortium name="The Broad Institute Genome Sequencing Center for Infectious Disease"/>
            <person name="Wu L."/>
            <person name="Ma J."/>
        </authorList>
    </citation>
    <scope>NUCLEOTIDE SEQUENCE [LARGE SCALE GENOMIC DNA]</scope>
    <source>
        <strain evidence="9">CECT 8289</strain>
    </source>
</reference>
<keyword evidence="1 6" id="KW-0963">Cytoplasm</keyword>
<evidence type="ECO:0000256" key="3">
    <source>
        <dbReference type="ARBA" id="ARBA00022679"/>
    </source>
</evidence>
<protein>
    <recommendedName>
        <fullName evidence="6">tRNA1(Val) (adenine(37)-N6)-methyltransferase</fullName>
        <ecNumber evidence="6">2.1.1.223</ecNumber>
    </recommendedName>
    <alternativeName>
        <fullName evidence="6">tRNA m6A37 methyltransferase</fullName>
    </alternativeName>
</protein>
<evidence type="ECO:0000256" key="1">
    <source>
        <dbReference type="ARBA" id="ARBA00022490"/>
    </source>
</evidence>